<dbReference type="GO" id="GO:0032259">
    <property type="term" value="P:methylation"/>
    <property type="evidence" value="ECO:0007669"/>
    <property type="project" value="UniProtKB-KW"/>
</dbReference>
<dbReference type="SUPFAM" id="SSF53155">
    <property type="entry name" value="Methylated DNA-protein cysteine methyltransferase domain"/>
    <property type="match status" value="1"/>
</dbReference>
<dbReference type="eggNOG" id="COG0350">
    <property type="taxonomic scope" value="Bacteria"/>
</dbReference>
<dbReference type="InterPro" id="IPR014048">
    <property type="entry name" value="MethylDNA_cys_MeTrfase_DNA-bd"/>
</dbReference>
<evidence type="ECO:0000256" key="1">
    <source>
        <dbReference type="ARBA" id="ARBA00022490"/>
    </source>
</evidence>
<protein>
    <recommendedName>
        <fullName evidence="6">Methylated-DNA--protein-cysteine methyltransferase</fullName>
        <ecNumber evidence="6">2.1.1.63</ecNumber>
    </recommendedName>
    <alternativeName>
        <fullName evidence="6">6-O-methylguanine-DNA methyltransferase</fullName>
        <shortName evidence="6">MGMT</shortName>
    </alternativeName>
    <alternativeName>
        <fullName evidence="6">O-6-methylguanine-DNA-alkyltransferase</fullName>
    </alternativeName>
</protein>
<comment type="miscellaneous">
    <text evidence="6">This enzyme catalyzes only one turnover and therefore is not strictly catalytic. According to one definition, an enzyme is a biocatalyst that acts repeatedly and over many reaction cycles.</text>
</comment>
<reference evidence="9 10" key="1">
    <citation type="submission" date="2011-11" db="EMBL/GenBank/DDBJ databases">
        <title>The Noncontiguous Finished genome of Desulfosporosinus youngiae DSM 17734.</title>
        <authorList>
            <consortium name="US DOE Joint Genome Institute (JGI-PGF)"/>
            <person name="Lucas S."/>
            <person name="Han J."/>
            <person name="Lapidus A."/>
            <person name="Cheng J.-F."/>
            <person name="Goodwin L."/>
            <person name="Pitluck S."/>
            <person name="Peters L."/>
            <person name="Ovchinnikova G."/>
            <person name="Lu M."/>
            <person name="Land M.L."/>
            <person name="Hauser L."/>
            <person name="Pester M."/>
            <person name="Spring S."/>
            <person name="Ollivier B."/>
            <person name="Rattei T."/>
            <person name="Klenk H.-P."/>
            <person name="Wagner M."/>
            <person name="Loy A."/>
            <person name="Woyke T.J."/>
        </authorList>
    </citation>
    <scope>NUCLEOTIDE SEQUENCE [LARGE SCALE GENOMIC DNA]</scope>
    <source>
        <strain evidence="9 10">DSM 17734</strain>
    </source>
</reference>
<evidence type="ECO:0000256" key="5">
    <source>
        <dbReference type="ARBA" id="ARBA00023204"/>
    </source>
</evidence>
<dbReference type="InterPro" id="IPR036217">
    <property type="entry name" value="MethylDNA_cys_MeTrfase_DNAb"/>
</dbReference>
<dbReference type="HOGENOM" id="CLU_000445_52_2_9"/>
<keyword evidence="2 6" id="KW-0489">Methyltransferase</keyword>
<keyword evidence="3 6" id="KW-0808">Transferase</keyword>
<dbReference type="CDD" id="cd06445">
    <property type="entry name" value="ATase"/>
    <property type="match status" value="1"/>
</dbReference>
<dbReference type="AlphaFoldDB" id="H5Y4Q9"/>
<sequence length="155" mass="17205">MKSVFFYNYPVGMLGIAEDNGAICRIFFKGETTPADFETIETPLIQKAAAQLTEYFAGKRRSFDLSLVLQGTDFQMSVWKTLQTIPIGETRSYKDVAVMIGNPRASRAVGMANNRNPMVIIVPCHRVTGQDGSMTGYIGGIPAKEYLLELERRDA</sequence>
<comment type="catalytic activity">
    <reaction evidence="6">
        <text>a 4-O-methyl-thymidine in DNA + L-cysteinyl-[protein] = a thymidine in DNA + S-methyl-L-cysteinyl-[protein]</text>
        <dbReference type="Rhea" id="RHEA:53428"/>
        <dbReference type="Rhea" id="RHEA-COMP:10131"/>
        <dbReference type="Rhea" id="RHEA-COMP:10132"/>
        <dbReference type="Rhea" id="RHEA-COMP:13555"/>
        <dbReference type="Rhea" id="RHEA-COMP:13556"/>
        <dbReference type="ChEBI" id="CHEBI:29950"/>
        <dbReference type="ChEBI" id="CHEBI:82612"/>
        <dbReference type="ChEBI" id="CHEBI:137386"/>
        <dbReference type="ChEBI" id="CHEBI:137387"/>
        <dbReference type="EC" id="2.1.1.63"/>
    </reaction>
</comment>
<dbReference type="GO" id="GO:0003908">
    <property type="term" value="F:methylated-DNA-[protein]-cysteine S-methyltransferase activity"/>
    <property type="evidence" value="ECO:0007669"/>
    <property type="project" value="UniProtKB-UniRule"/>
</dbReference>
<dbReference type="OrthoDB" id="9789813at2"/>
<dbReference type="Proteomes" id="UP000005104">
    <property type="component" value="Chromosome"/>
</dbReference>
<keyword evidence="1 6" id="KW-0963">Cytoplasm</keyword>
<gene>
    <name evidence="9" type="ORF">DesyoDRAFT_2741</name>
</gene>
<dbReference type="GO" id="GO:0005737">
    <property type="term" value="C:cytoplasm"/>
    <property type="evidence" value="ECO:0007669"/>
    <property type="project" value="UniProtKB-SubCell"/>
</dbReference>
<evidence type="ECO:0000313" key="10">
    <source>
        <dbReference type="Proteomes" id="UP000005104"/>
    </source>
</evidence>
<dbReference type="PANTHER" id="PTHR10815:SF5">
    <property type="entry name" value="METHYLATED-DNA--PROTEIN-CYSTEINE METHYLTRANSFERASE"/>
    <property type="match status" value="1"/>
</dbReference>
<evidence type="ECO:0000256" key="2">
    <source>
        <dbReference type="ARBA" id="ARBA00022603"/>
    </source>
</evidence>
<evidence type="ECO:0000313" key="9">
    <source>
        <dbReference type="EMBL" id="EHQ89795.1"/>
    </source>
</evidence>
<keyword evidence="4 6" id="KW-0227">DNA damage</keyword>
<dbReference type="Gene3D" id="3.30.160.70">
    <property type="entry name" value="Methylated DNA-protein cysteine methyltransferase domain"/>
    <property type="match status" value="1"/>
</dbReference>
<dbReference type="SUPFAM" id="SSF46767">
    <property type="entry name" value="Methylated DNA-protein cysteine methyltransferase, C-terminal domain"/>
    <property type="match status" value="1"/>
</dbReference>
<dbReference type="Gene3D" id="1.10.10.10">
    <property type="entry name" value="Winged helix-like DNA-binding domain superfamily/Winged helix DNA-binding domain"/>
    <property type="match status" value="1"/>
</dbReference>
<dbReference type="InterPro" id="IPR036388">
    <property type="entry name" value="WH-like_DNA-bd_sf"/>
</dbReference>
<dbReference type="InterPro" id="IPR023546">
    <property type="entry name" value="MGMT"/>
</dbReference>
<accession>H5Y4Q9</accession>
<dbReference type="EC" id="2.1.1.63" evidence="6"/>
<dbReference type="FunFam" id="1.10.10.10:FF:000337">
    <property type="entry name" value="Methylated-DNA--protein-cysteine methyltransferase"/>
    <property type="match status" value="1"/>
</dbReference>
<name>H5Y4Q9_9FIRM</name>
<comment type="similarity">
    <text evidence="6">Belongs to the MGMT family.</text>
</comment>
<dbReference type="STRING" id="768710.DesyoDRAFT_2741"/>
<feature type="active site" description="Nucleophile; methyl group acceptor" evidence="6">
    <location>
        <position position="124"/>
    </location>
</feature>
<dbReference type="GO" id="GO:0006307">
    <property type="term" value="P:DNA alkylation repair"/>
    <property type="evidence" value="ECO:0007669"/>
    <property type="project" value="UniProtKB-UniRule"/>
</dbReference>
<dbReference type="EMBL" id="CM001441">
    <property type="protein sequence ID" value="EHQ89795.1"/>
    <property type="molecule type" value="Genomic_DNA"/>
</dbReference>
<dbReference type="InterPro" id="IPR008332">
    <property type="entry name" value="MethylG_MeTrfase_N"/>
</dbReference>
<comment type="catalytic activity">
    <reaction evidence="6">
        <text>a 6-O-methyl-2'-deoxyguanosine in DNA + L-cysteinyl-[protein] = S-methyl-L-cysteinyl-[protein] + a 2'-deoxyguanosine in DNA</text>
        <dbReference type="Rhea" id="RHEA:24000"/>
        <dbReference type="Rhea" id="RHEA-COMP:10131"/>
        <dbReference type="Rhea" id="RHEA-COMP:10132"/>
        <dbReference type="Rhea" id="RHEA-COMP:11367"/>
        <dbReference type="Rhea" id="RHEA-COMP:11368"/>
        <dbReference type="ChEBI" id="CHEBI:29950"/>
        <dbReference type="ChEBI" id="CHEBI:82612"/>
        <dbReference type="ChEBI" id="CHEBI:85445"/>
        <dbReference type="ChEBI" id="CHEBI:85448"/>
        <dbReference type="EC" id="2.1.1.63"/>
    </reaction>
</comment>
<proteinExistence type="inferred from homology"/>
<dbReference type="Pfam" id="PF01035">
    <property type="entry name" value="DNA_binding_1"/>
    <property type="match status" value="1"/>
</dbReference>
<keyword evidence="5 6" id="KW-0234">DNA repair</keyword>
<dbReference type="Pfam" id="PF02870">
    <property type="entry name" value="Methyltransf_1N"/>
    <property type="match status" value="1"/>
</dbReference>
<comment type="subcellular location">
    <subcellularLocation>
        <location evidence="6">Cytoplasm</location>
    </subcellularLocation>
</comment>
<evidence type="ECO:0000256" key="3">
    <source>
        <dbReference type="ARBA" id="ARBA00022679"/>
    </source>
</evidence>
<evidence type="ECO:0000259" key="7">
    <source>
        <dbReference type="Pfam" id="PF01035"/>
    </source>
</evidence>
<dbReference type="NCBIfam" id="TIGR00589">
    <property type="entry name" value="ogt"/>
    <property type="match status" value="1"/>
</dbReference>
<comment type="function">
    <text evidence="6">Involved in the cellular defense against the biological effects of O6-methylguanine (O6-MeG) and O4-methylthymine (O4-MeT) in DNA. Repairs the methylated nucleobase in DNA by stoichiometrically transferring the methyl group to a cysteine residue in the enzyme. This is a suicide reaction: the enzyme is irreversibly inactivated.</text>
</comment>
<dbReference type="HAMAP" id="MF_00772">
    <property type="entry name" value="OGT"/>
    <property type="match status" value="1"/>
</dbReference>
<organism evidence="9 10">
    <name type="scientific">Desulfosporosinus youngiae DSM 17734</name>
    <dbReference type="NCBI Taxonomy" id="768710"/>
    <lineage>
        <taxon>Bacteria</taxon>
        <taxon>Bacillati</taxon>
        <taxon>Bacillota</taxon>
        <taxon>Clostridia</taxon>
        <taxon>Eubacteriales</taxon>
        <taxon>Desulfitobacteriaceae</taxon>
        <taxon>Desulfosporosinus</taxon>
    </lineage>
</organism>
<evidence type="ECO:0000256" key="6">
    <source>
        <dbReference type="HAMAP-Rule" id="MF_00772"/>
    </source>
</evidence>
<evidence type="ECO:0000256" key="4">
    <source>
        <dbReference type="ARBA" id="ARBA00022763"/>
    </source>
</evidence>
<keyword evidence="10" id="KW-1185">Reference proteome</keyword>
<dbReference type="RefSeq" id="WP_007783863.1">
    <property type="nucleotide sequence ID" value="NZ_CM001441.1"/>
</dbReference>
<evidence type="ECO:0000259" key="8">
    <source>
        <dbReference type="Pfam" id="PF02870"/>
    </source>
</evidence>
<feature type="domain" description="Methylguanine DNA methyltransferase ribonuclease-like" evidence="8">
    <location>
        <begin position="6"/>
        <end position="67"/>
    </location>
</feature>
<dbReference type="PANTHER" id="PTHR10815">
    <property type="entry name" value="METHYLATED-DNA--PROTEIN-CYSTEINE METHYLTRANSFERASE"/>
    <property type="match status" value="1"/>
</dbReference>
<feature type="domain" description="Methylated-DNA-[protein]-cysteine S-methyltransferase DNA binding" evidence="7">
    <location>
        <begin position="73"/>
        <end position="152"/>
    </location>
</feature>
<dbReference type="InterPro" id="IPR036631">
    <property type="entry name" value="MGMT_N_sf"/>
</dbReference>